<comment type="caution">
    <text evidence="12">The sequence shown here is derived from an EMBL/GenBank/DDBJ whole genome shotgun (WGS) entry which is preliminary data.</text>
</comment>
<dbReference type="PANTHER" id="PTHR13822:SF10">
    <property type="entry name" value="ATP SYNTHASE EPSILON CHAIN, CHLOROPLASTIC"/>
    <property type="match status" value="1"/>
</dbReference>
<organism evidence="12 13">
    <name type="scientific">bacterium (Candidatus Gribaldobacteria) CG10_big_fil_rev_8_21_14_0_10_41_12</name>
    <dbReference type="NCBI Taxonomy" id="2014277"/>
    <lineage>
        <taxon>Bacteria</taxon>
        <taxon>Candidatus Gribaldobacteria</taxon>
    </lineage>
</organism>
<feature type="domain" description="ATP synthase epsilon subunit C-terminal" evidence="10">
    <location>
        <begin position="87"/>
        <end position="131"/>
    </location>
</feature>
<name>A0A2H0UY63_9BACT</name>
<evidence type="ECO:0000259" key="10">
    <source>
        <dbReference type="Pfam" id="PF00401"/>
    </source>
</evidence>
<dbReference type="AlphaFoldDB" id="A0A2H0UY63"/>
<comment type="similarity">
    <text evidence="2 8 9">Belongs to the ATPase epsilon chain family.</text>
</comment>
<dbReference type="SUPFAM" id="SSF51344">
    <property type="entry name" value="Epsilon subunit of F1F0-ATP synthase N-terminal domain"/>
    <property type="match status" value="1"/>
</dbReference>
<evidence type="ECO:0000256" key="8">
    <source>
        <dbReference type="HAMAP-Rule" id="MF_00530"/>
    </source>
</evidence>
<comment type="subcellular location">
    <subcellularLocation>
        <location evidence="1 8">Cell membrane</location>
        <topology evidence="1 8">Peripheral membrane protein</topology>
    </subcellularLocation>
</comment>
<keyword evidence="7 8" id="KW-0066">ATP synthesis</keyword>
<evidence type="ECO:0000256" key="9">
    <source>
        <dbReference type="RuleBase" id="RU003656"/>
    </source>
</evidence>
<dbReference type="InterPro" id="IPR020546">
    <property type="entry name" value="ATP_synth_F1_dsu/esu_N"/>
</dbReference>
<reference evidence="13" key="1">
    <citation type="submission" date="2017-09" db="EMBL/GenBank/DDBJ databases">
        <title>Depth-based differentiation of microbial function through sediment-hosted aquifers and enrichment of novel symbionts in the deep terrestrial subsurface.</title>
        <authorList>
            <person name="Probst A.J."/>
            <person name="Ladd B."/>
            <person name="Jarett J.K."/>
            <person name="Geller-Mcgrath D.E."/>
            <person name="Sieber C.M.K."/>
            <person name="Emerson J.B."/>
            <person name="Anantharaman K."/>
            <person name="Thomas B.C."/>
            <person name="Malmstrom R."/>
            <person name="Stieglmeier M."/>
            <person name="Klingl A."/>
            <person name="Woyke T."/>
            <person name="Ryan C.M."/>
            <person name="Banfield J.F."/>
        </authorList>
    </citation>
    <scope>NUCLEOTIDE SEQUENCE [LARGE SCALE GENOMIC DNA]</scope>
</reference>
<comment type="function">
    <text evidence="8">Produces ATP from ADP in the presence of a proton gradient across the membrane.</text>
</comment>
<keyword evidence="6 8" id="KW-0139">CF(1)</keyword>
<protein>
    <recommendedName>
        <fullName evidence="8">ATP synthase epsilon chain</fullName>
    </recommendedName>
    <alternativeName>
        <fullName evidence="8">ATP synthase F1 sector epsilon subunit</fullName>
    </alternativeName>
    <alternativeName>
        <fullName evidence="8">F-ATPase epsilon subunit</fullName>
    </alternativeName>
</protein>
<dbReference type="GO" id="GO:0045259">
    <property type="term" value="C:proton-transporting ATP synthase complex"/>
    <property type="evidence" value="ECO:0007669"/>
    <property type="project" value="UniProtKB-KW"/>
</dbReference>
<keyword evidence="5 8" id="KW-0472">Membrane</keyword>
<evidence type="ECO:0000256" key="7">
    <source>
        <dbReference type="ARBA" id="ARBA00023310"/>
    </source>
</evidence>
<keyword evidence="8" id="KW-1003">Cell membrane</keyword>
<accession>A0A2H0UY63</accession>
<feature type="domain" description="ATP synthase F1 complex delta/epsilon subunit N-terminal" evidence="11">
    <location>
        <begin position="5"/>
        <end position="82"/>
    </location>
</feature>
<evidence type="ECO:0000259" key="11">
    <source>
        <dbReference type="Pfam" id="PF02823"/>
    </source>
</evidence>
<dbReference type="GO" id="GO:0005524">
    <property type="term" value="F:ATP binding"/>
    <property type="evidence" value="ECO:0007669"/>
    <property type="project" value="UniProtKB-UniRule"/>
</dbReference>
<dbReference type="Pfam" id="PF00401">
    <property type="entry name" value="ATP-synt_DE"/>
    <property type="match status" value="1"/>
</dbReference>
<dbReference type="HAMAP" id="MF_00530">
    <property type="entry name" value="ATP_synth_epsil_bac"/>
    <property type="match status" value="1"/>
</dbReference>
<dbReference type="GO" id="GO:0005886">
    <property type="term" value="C:plasma membrane"/>
    <property type="evidence" value="ECO:0007669"/>
    <property type="project" value="UniProtKB-SubCell"/>
</dbReference>
<evidence type="ECO:0000256" key="5">
    <source>
        <dbReference type="ARBA" id="ARBA00023136"/>
    </source>
</evidence>
<keyword evidence="4 8" id="KW-0406">Ion transport</keyword>
<proteinExistence type="inferred from homology"/>
<dbReference type="Pfam" id="PF02823">
    <property type="entry name" value="ATP-synt_DE_N"/>
    <property type="match status" value="1"/>
</dbReference>
<dbReference type="NCBIfam" id="TIGR01216">
    <property type="entry name" value="ATP_synt_epsi"/>
    <property type="match status" value="1"/>
</dbReference>
<dbReference type="PANTHER" id="PTHR13822">
    <property type="entry name" value="ATP SYNTHASE DELTA/EPSILON CHAIN"/>
    <property type="match status" value="1"/>
</dbReference>
<evidence type="ECO:0000256" key="6">
    <source>
        <dbReference type="ARBA" id="ARBA00023196"/>
    </source>
</evidence>
<dbReference type="EMBL" id="PFAV01000006">
    <property type="protein sequence ID" value="PIR91796.1"/>
    <property type="molecule type" value="Genomic_DNA"/>
</dbReference>
<dbReference type="Gene3D" id="2.60.15.10">
    <property type="entry name" value="F0F1 ATP synthase delta/epsilon subunit, N-terminal"/>
    <property type="match status" value="1"/>
</dbReference>
<dbReference type="Gene3D" id="1.20.5.440">
    <property type="entry name" value="ATP synthase delta/epsilon subunit, C-terminal domain"/>
    <property type="match status" value="1"/>
</dbReference>
<evidence type="ECO:0000313" key="12">
    <source>
        <dbReference type="EMBL" id="PIR91796.1"/>
    </source>
</evidence>
<dbReference type="Proteomes" id="UP000228906">
    <property type="component" value="Unassembled WGS sequence"/>
</dbReference>
<evidence type="ECO:0000256" key="1">
    <source>
        <dbReference type="ARBA" id="ARBA00004202"/>
    </source>
</evidence>
<sequence>MNKINFKIVTPERVVYESEIDQATIPTVQGEITILPNHISLVGVLKPGELMIKKGKEEIAMAVSGGMIEVAKNKVIVLADTAEHASEIDEQRAKEAKDRALKLMSEKNREEVDYTGLAIQIEKELARLKVARRHKGSPPFQMTS</sequence>
<dbReference type="InterPro" id="IPR001469">
    <property type="entry name" value="ATP_synth_F1_dsu/esu"/>
</dbReference>
<keyword evidence="8" id="KW-0375">Hydrogen ion transport</keyword>
<evidence type="ECO:0000313" key="13">
    <source>
        <dbReference type="Proteomes" id="UP000228906"/>
    </source>
</evidence>
<dbReference type="InterPro" id="IPR036771">
    <property type="entry name" value="ATPsynth_dsu/esu_N"/>
</dbReference>
<dbReference type="InterPro" id="IPR036794">
    <property type="entry name" value="ATP_F1_dsu/esu_C_sf"/>
</dbReference>
<gene>
    <name evidence="8 12" type="primary">atpC</name>
    <name evidence="12" type="ORF">COU03_00385</name>
</gene>
<keyword evidence="3 8" id="KW-0813">Transport</keyword>
<dbReference type="SUPFAM" id="SSF46604">
    <property type="entry name" value="Epsilon subunit of F1F0-ATP synthase C-terminal domain"/>
    <property type="match status" value="1"/>
</dbReference>
<evidence type="ECO:0000256" key="4">
    <source>
        <dbReference type="ARBA" id="ARBA00023065"/>
    </source>
</evidence>
<dbReference type="CDD" id="cd12152">
    <property type="entry name" value="F1-ATPase_delta"/>
    <property type="match status" value="1"/>
</dbReference>
<comment type="subunit">
    <text evidence="8 9">F-type ATPases have 2 components, CF(1) - the catalytic core - and CF(0) - the membrane proton channel. CF(1) has five subunits: alpha(3), beta(3), gamma(1), delta(1), epsilon(1). CF(0) has three main subunits: a, b and c.</text>
</comment>
<dbReference type="GO" id="GO:0046933">
    <property type="term" value="F:proton-transporting ATP synthase activity, rotational mechanism"/>
    <property type="evidence" value="ECO:0007669"/>
    <property type="project" value="UniProtKB-UniRule"/>
</dbReference>
<dbReference type="InterPro" id="IPR020547">
    <property type="entry name" value="ATP_synth_F1_esu_C"/>
</dbReference>
<evidence type="ECO:0000256" key="3">
    <source>
        <dbReference type="ARBA" id="ARBA00022448"/>
    </source>
</evidence>
<evidence type="ECO:0000256" key="2">
    <source>
        <dbReference type="ARBA" id="ARBA00005712"/>
    </source>
</evidence>